<organism evidence="10 11">
    <name type="scientific">Hyphodiscus hymeniophilus</name>
    <dbReference type="NCBI Taxonomy" id="353542"/>
    <lineage>
        <taxon>Eukaryota</taxon>
        <taxon>Fungi</taxon>
        <taxon>Dikarya</taxon>
        <taxon>Ascomycota</taxon>
        <taxon>Pezizomycotina</taxon>
        <taxon>Leotiomycetes</taxon>
        <taxon>Helotiales</taxon>
        <taxon>Hyphodiscaceae</taxon>
        <taxon>Hyphodiscus</taxon>
    </lineage>
</organism>
<feature type="compositionally biased region" description="Basic and acidic residues" evidence="8">
    <location>
        <begin position="1027"/>
        <end position="1040"/>
    </location>
</feature>
<dbReference type="FunFam" id="1.20.1160.11:FF:000001">
    <property type="entry name" value="Paired amphipathic helix protein Sin3"/>
    <property type="match status" value="1"/>
</dbReference>
<dbReference type="Proteomes" id="UP000785200">
    <property type="component" value="Unassembled WGS sequence"/>
</dbReference>
<reference evidence="10" key="1">
    <citation type="submission" date="2019-07" db="EMBL/GenBank/DDBJ databases">
        <title>Hyphodiscus hymeniophilus genome sequencing and assembly.</title>
        <authorList>
            <person name="Kramer G."/>
            <person name="Nodwell J."/>
        </authorList>
    </citation>
    <scope>NUCLEOTIDE SEQUENCE</scope>
    <source>
        <strain evidence="10">ATCC 34498</strain>
    </source>
</reference>
<keyword evidence="2" id="KW-0678">Repressor</keyword>
<dbReference type="OrthoDB" id="10265969at2759"/>
<dbReference type="InterPro" id="IPR039774">
    <property type="entry name" value="Sin3-like"/>
</dbReference>
<dbReference type="Gene3D" id="1.20.1160.11">
    <property type="entry name" value="Paired amphipathic helix"/>
    <property type="match status" value="3"/>
</dbReference>
<feature type="compositionally biased region" description="Low complexity" evidence="8">
    <location>
        <begin position="126"/>
        <end position="140"/>
    </location>
</feature>
<evidence type="ECO:0000256" key="1">
    <source>
        <dbReference type="ARBA" id="ARBA00004123"/>
    </source>
</evidence>
<dbReference type="InterPro" id="IPR036600">
    <property type="entry name" value="PAH_sf"/>
</dbReference>
<feature type="compositionally biased region" description="Low complexity" evidence="8">
    <location>
        <begin position="515"/>
        <end position="524"/>
    </location>
</feature>
<dbReference type="GO" id="GO:0003714">
    <property type="term" value="F:transcription corepressor activity"/>
    <property type="evidence" value="ECO:0007669"/>
    <property type="project" value="InterPro"/>
</dbReference>
<feature type="compositionally biased region" description="Polar residues" evidence="8">
    <location>
        <begin position="319"/>
        <end position="342"/>
    </location>
</feature>
<dbReference type="PANTHER" id="PTHR12346">
    <property type="entry name" value="SIN3B-RELATED"/>
    <property type="match status" value="1"/>
</dbReference>
<evidence type="ECO:0000259" key="9">
    <source>
        <dbReference type="SMART" id="SM00761"/>
    </source>
</evidence>
<keyword evidence="4" id="KW-0805">Transcription regulation</keyword>
<dbReference type="PANTHER" id="PTHR12346:SF0">
    <property type="entry name" value="SIN3A, ISOFORM G"/>
    <property type="match status" value="1"/>
</dbReference>
<evidence type="ECO:0000256" key="5">
    <source>
        <dbReference type="ARBA" id="ARBA00023163"/>
    </source>
</evidence>
<proteinExistence type="predicted"/>
<evidence type="ECO:0000256" key="6">
    <source>
        <dbReference type="ARBA" id="ARBA00023242"/>
    </source>
</evidence>
<dbReference type="SMART" id="SM00761">
    <property type="entry name" value="HDAC_interact"/>
    <property type="match status" value="1"/>
</dbReference>
<dbReference type="GO" id="GO:0000122">
    <property type="term" value="P:negative regulation of transcription by RNA polymerase II"/>
    <property type="evidence" value="ECO:0007669"/>
    <property type="project" value="TreeGrafter"/>
</dbReference>
<feature type="region of interest" description="Disordered" evidence="8">
    <location>
        <begin position="515"/>
        <end position="568"/>
    </location>
</feature>
<evidence type="ECO:0000256" key="4">
    <source>
        <dbReference type="ARBA" id="ARBA00023015"/>
    </source>
</evidence>
<feature type="region of interest" description="Disordered" evidence="8">
    <location>
        <begin position="998"/>
        <end position="1064"/>
    </location>
</feature>
<protein>
    <submittedName>
        <fullName evidence="10">Paired amphipathic helix pst1</fullName>
    </submittedName>
</protein>
<feature type="domain" description="Histone deacetylase interacting" evidence="9">
    <location>
        <begin position="710"/>
        <end position="811"/>
    </location>
</feature>
<accession>A0A9P6VPI0</accession>
<gene>
    <name evidence="10" type="ORF">D0Z07_2056</name>
</gene>
<feature type="compositionally biased region" description="Basic and acidic residues" evidence="8">
    <location>
        <begin position="11"/>
        <end position="58"/>
    </location>
</feature>
<dbReference type="GO" id="GO:0010628">
    <property type="term" value="P:positive regulation of gene expression"/>
    <property type="evidence" value="ECO:0007669"/>
    <property type="project" value="UniProtKB-ARBA"/>
</dbReference>
<evidence type="ECO:0000256" key="8">
    <source>
        <dbReference type="SAM" id="MobiDB-lite"/>
    </source>
</evidence>
<dbReference type="PROSITE" id="PS51477">
    <property type="entry name" value="PAH"/>
    <property type="match status" value="3"/>
</dbReference>
<evidence type="ECO:0000313" key="11">
    <source>
        <dbReference type="Proteomes" id="UP000785200"/>
    </source>
</evidence>
<sequence>MNNPPHGPSAFEREREREREYLEEQNRQRALHQQEELAQREREFNERQERDRQQREQHGPAPPHQSTTGSIPIHQPVASRLTGAMHSPGGLLSTHGGVPPSGLGAPSGPGNAFGGPLHNEANRASQHQPQPAAAQLQQHQGFGPNLLGHNATASNIPLGVPGGAAVPFGASLQQQQQQQQQEAASRLQQIPFSQPITQAHQMQGAPALAQGGQQPILNDALSYLDQVKVQFADQPDVYNRFLDIMKDFKSQAIDTPGVINRVSELFAGHPNLIQGFNTFLPPGYRIECGAGNDPNTIRVTTPMGTTVQSLPGGRALPDTAQSASNSGYYNSQRPGNWQQQPHHSIESPEAVFSPPSLPSGPAYGQNQVHSYEAQQSTAAAIHQQQQQRGVNQLTTAAATLGQPPRNTQTPTLGGQAGMNGAGAQPGLEKRGPVEFNHAISYVNKIKNRFQDRPEIYKQFLEILQTYQRESKPIQDVYAQVTTLFNDAQDLLEDFKQFLPESAAQAKQQAAEAAERAAQLAGATQTPQASHGARGETKMPPVGNFSVAASGGGKEKKRRNAPGASGAANAIVESSRGGLGTAGSNNKRIKLNHPKAMAPDAPAVSPTLTPIIPEPLAPNSTSSATPEELAFFDRVKKYIANKSTMNEFLKLCNLFSQDLIDRNVLVHKVSNFIGGNPDLMNWFKVFVNYEGGDEIIDNRPKAPTGRVALSNCRGLGPSYRLLPKRERLKPCSGRDEMCHSVLNDDWASHPTWASEDSGFVAHRKNQFEEGLHRIEEERHDYDFNIEANAKVIQLLEPIGQTLLALDPADREGFRMPLGLGGQSQAIYKRVLKKIYGEKGPEVAADLFRDPGAVLPVVLARLKQKDEEWRFTQREWEKVWHSQTQAMYLKSLDHMGIHVKQSDKKNFNPKHLVDTIKTKHEEQRRQRSTKGRAPKYQFSYDFHDTSVIVDVLRCMILYTTNSGQINNSGSERRRICEFFEKFITTFFEIPYDVVADRTNDIDRGTPDDDLDDGPTELPNGRGRRAVNGKKNDLRRGVLDKGRNGTKARGQKDDSASGSKESTPDVDSMVEDDVAEGVEDQATPEVTNERWAAAPGAVATTGTKPLAAEEVEMKADQPFKREWYSLYSNQHMFVFFSIFQTLYRRFKEIKDSEGDAKQEGVQSRLPKAAKSIGLIDDKNEIPEPAEGESYYSKTLVLVDDLITNEIEQSKYEDFLRRHYLKKGWQLYPLTDLLKLLCRLGAVCASQDVKEKTPDLIEQFYHDRDSKETSYNTEINLRKQADKYIKDGELFLIRWIPRKNETTVQWIQKDETTFDLDDMERKERWQYYTSSFVRIEPTEGINRGLLHKSVLTRNLPSGDMDSEDGAVQRKPLIWSEDLTLRICVNSSRIIFKEPGSEYFIYTDKPLTWDKEKNMSSARVRLEKAEESRNERFKQKWVNMSPWMKDLPLDEVQKISAETRKWIADGVLPGSAISAEDAPMAEA</sequence>
<evidence type="ECO:0000313" key="10">
    <source>
        <dbReference type="EMBL" id="KAG0651459.1"/>
    </source>
</evidence>
<dbReference type="InterPro" id="IPR003822">
    <property type="entry name" value="PAH"/>
</dbReference>
<dbReference type="Pfam" id="PF16879">
    <property type="entry name" value="Sin3a_C"/>
    <property type="match status" value="1"/>
</dbReference>
<comment type="subcellular location">
    <subcellularLocation>
        <location evidence="1 7">Nucleus</location>
    </subcellularLocation>
</comment>
<dbReference type="InterPro" id="IPR013194">
    <property type="entry name" value="HDAC_interact_dom"/>
</dbReference>
<name>A0A9P6VPI0_9HELO</name>
<keyword evidence="6 7" id="KW-0539">Nucleus</keyword>
<dbReference type="Pfam" id="PF02671">
    <property type="entry name" value="PAH"/>
    <property type="match status" value="3"/>
</dbReference>
<dbReference type="FunFam" id="1.20.1160.11:FF:000002">
    <property type="entry name" value="Paired amphipathic helix protein SIN3"/>
    <property type="match status" value="1"/>
</dbReference>
<dbReference type="SUPFAM" id="SSF47762">
    <property type="entry name" value="PAH2 domain"/>
    <property type="match status" value="3"/>
</dbReference>
<evidence type="ECO:0000256" key="2">
    <source>
        <dbReference type="ARBA" id="ARBA00022491"/>
    </source>
</evidence>
<dbReference type="InterPro" id="IPR031693">
    <property type="entry name" value="Sin3_C"/>
</dbReference>
<dbReference type="GO" id="GO:0033698">
    <property type="term" value="C:Rpd3L complex"/>
    <property type="evidence" value="ECO:0007669"/>
    <property type="project" value="UniProtKB-ARBA"/>
</dbReference>
<feature type="region of interest" description="Disordered" evidence="8">
    <location>
        <begin position="306"/>
        <end position="365"/>
    </location>
</feature>
<comment type="caution">
    <text evidence="10">The sequence shown here is derived from an EMBL/GenBank/DDBJ whole genome shotgun (WGS) entry which is preliminary data.</text>
</comment>
<keyword evidence="5" id="KW-0804">Transcription</keyword>
<feature type="region of interest" description="Disordered" evidence="8">
    <location>
        <begin position="1"/>
        <end position="150"/>
    </location>
</feature>
<keyword evidence="3" id="KW-0677">Repeat</keyword>
<keyword evidence="11" id="KW-1185">Reference proteome</keyword>
<dbReference type="Pfam" id="PF08295">
    <property type="entry name" value="Sin3_corepress"/>
    <property type="match status" value="1"/>
</dbReference>
<dbReference type="EMBL" id="VNKQ01000004">
    <property type="protein sequence ID" value="KAG0651459.1"/>
    <property type="molecule type" value="Genomic_DNA"/>
</dbReference>
<dbReference type="FunFam" id="1.20.1160.11:FF:000003">
    <property type="entry name" value="Paired amphipathic helix SIN3-like protein"/>
    <property type="match status" value="1"/>
</dbReference>
<evidence type="ECO:0000256" key="3">
    <source>
        <dbReference type="ARBA" id="ARBA00022737"/>
    </source>
</evidence>
<evidence type="ECO:0000256" key="7">
    <source>
        <dbReference type="PROSITE-ProRule" id="PRU00810"/>
    </source>
</evidence>